<accession>A0A0K2W093</accession>
<dbReference type="InterPro" id="IPR027463">
    <property type="entry name" value="AcrB_DN_DC_subdom"/>
</dbReference>
<feature type="transmembrane region" description="Helical" evidence="8">
    <location>
        <begin position="875"/>
        <end position="895"/>
    </location>
</feature>
<evidence type="ECO:0000313" key="9">
    <source>
        <dbReference type="EMBL" id="CDX58062.1"/>
    </source>
</evidence>
<dbReference type="Gene3D" id="3.30.70.1320">
    <property type="entry name" value="Multidrug efflux transporter AcrB pore domain like"/>
    <property type="match status" value="1"/>
</dbReference>
<dbReference type="PANTHER" id="PTHR32063:SF28">
    <property type="entry name" value="BLR2861 PROTEIN"/>
    <property type="match status" value="1"/>
</dbReference>
<feature type="transmembrane region" description="Helical" evidence="8">
    <location>
        <begin position="337"/>
        <end position="355"/>
    </location>
</feature>
<evidence type="ECO:0000256" key="1">
    <source>
        <dbReference type="ARBA" id="ARBA00004429"/>
    </source>
</evidence>
<proteinExistence type="predicted"/>
<evidence type="ECO:0000256" key="7">
    <source>
        <dbReference type="ARBA" id="ARBA00023136"/>
    </source>
</evidence>
<dbReference type="FunFam" id="1.20.1640.10:FF:000001">
    <property type="entry name" value="Efflux pump membrane transporter"/>
    <property type="match status" value="1"/>
</dbReference>
<comment type="subcellular location">
    <subcellularLocation>
        <location evidence="1">Cell inner membrane</location>
        <topology evidence="1">Multi-pass membrane protein</topology>
    </subcellularLocation>
</comment>
<evidence type="ECO:0000256" key="8">
    <source>
        <dbReference type="SAM" id="Phobius"/>
    </source>
</evidence>
<keyword evidence="7 8" id="KW-0472">Membrane</keyword>
<dbReference type="SUPFAM" id="SSF82693">
    <property type="entry name" value="Multidrug efflux transporter AcrB pore domain, PN1, PN2, PC1 and PC2 subdomains"/>
    <property type="match status" value="3"/>
</dbReference>
<evidence type="ECO:0000313" key="10">
    <source>
        <dbReference type="Proteomes" id="UP000182888"/>
    </source>
</evidence>
<feature type="transmembrane region" description="Helical" evidence="8">
    <location>
        <begin position="849"/>
        <end position="868"/>
    </location>
</feature>
<feature type="transmembrane region" description="Helical" evidence="8">
    <location>
        <begin position="463"/>
        <end position="490"/>
    </location>
</feature>
<dbReference type="Gene3D" id="3.30.70.1440">
    <property type="entry name" value="Multidrug efflux transporter AcrB pore domain"/>
    <property type="match status" value="1"/>
</dbReference>
<dbReference type="PANTHER" id="PTHR32063">
    <property type="match status" value="1"/>
</dbReference>
<dbReference type="Gene3D" id="3.30.70.1430">
    <property type="entry name" value="Multidrug efflux transporter AcrB pore domain"/>
    <property type="match status" value="2"/>
</dbReference>
<dbReference type="SUPFAM" id="SSF82866">
    <property type="entry name" value="Multidrug efflux transporter AcrB transmembrane domain"/>
    <property type="match status" value="2"/>
</dbReference>
<keyword evidence="4" id="KW-0997">Cell inner membrane</keyword>
<evidence type="ECO:0000256" key="4">
    <source>
        <dbReference type="ARBA" id="ARBA00022519"/>
    </source>
</evidence>
<feature type="transmembrane region" description="Helical" evidence="8">
    <location>
        <begin position="901"/>
        <end position="925"/>
    </location>
</feature>
<dbReference type="InterPro" id="IPR001036">
    <property type="entry name" value="Acrflvin-R"/>
</dbReference>
<dbReference type="AlphaFoldDB" id="A0A0K2W093"/>
<dbReference type="PRINTS" id="PR00702">
    <property type="entry name" value="ACRIFLAVINRP"/>
</dbReference>
<keyword evidence="5 8" id="KW-0812">Transmembrane</keyword>
<feature type="transmembrane region" description="Helical" evidence="8">
    <location>
        <begin position="525"/>
        <end position="542"/>
    </location>
</feature>
<feature type="transmembrane region" description="Helical" evidence="8">
    <location>
        <begin position="389"/>
        <end position="410"/>
    </location>
</feature>
<keyword evidence="3" id="KW-1003">Cell membrane</keyword>
<gene>
    <name evidence="9" type="ORF">MPL1032_230176</name>
</gene>
<reference evidence="10" key="1">
    <citation type="submission" date="2014-08" db="EMBL/GenBank/DDBJ databases">
        <authorList>
            <person name="Edwards T."/>
        </authorList>
    </citation>
    <scope>NUCLEOTIDE SEQUENCE [LARGE SCALE GENOMIC DNA]</scope>
</reference>
<dbReference type="Pfam" id="PF00873">
    <property type="entry name" value="ACR_tran"/>
    <property type="match status" value="1"/>
</dbReference>
<dbReference type="Gene3D" id="1.20.1640.10">
    <property type="entry name" value="Multidrug efflux transporter AcrB transmembrane domain"/>
    <property type="match status" value="2"/>
</dbReference>
<evidence type="ECO:0000256" key="6">
    <source>
        <dbReference type="ARBA" id="ARBA00022989"/>
    </source>
</evidence>
<feature type="transmembrane region" description="Helical" evidence="8">
    <location>
        <begin position="946"/>
        <end position="967"/>
    </location>
</feature>
<organism evidence="9 10">
    <name type="scientific">Mesorhizobium plurifarium</name>
    <dbReference type="NCBI Taxonomy" id="69974"/>
    <lineage>
        <taxon>Bacteria</taxon>
        <taxon>Pseudomonadati</taxon>
        <taxon>Pseudomonadota</taxon>
        <taxon>Alphaproteobacteria</taxon>
        <taxon>Hyphomicrobiales</taxon>
        <taxon>Phyllobacteriaceae</taxon>
        <taxon>Mesorhizobium</taxon>
    </lineage>
</organism>
<dbReference type="GO" id="GO:0042910">
    <property type="term" value="F:xenobiotic transmembrane transporter activity"/>
    <property type="evidence" value="ECO:0007669"/>
    <property type="project" value="TreeGrafter"/>
</dbReference>
<dbReference type="EMBL" id="CCND01000016">
    <property type="protein sequence ID" value="CDX58062.1"/>
    <property type="molecule type" value="Genomic_DNA"/>
</dbReference>
<dbReference type="Proteomes" id="UP000182888">
    <property type="component" value="Unassembled WGS sequence"/>
</dbReference>
<feature type="transmembrane region" description="Helical" evidence="8">
    <location>
        <begin position="431"/>
        <end position="451"/>
    </location>
</feature>
<evidence type="ECO:0000256" key="2">
    <source>
        <dbReference type="ARBA" id="ARBA00022448"/>
    </source>
</evidence>
<feature type="transmembrane region" description="Helical" evidence="8">
    <location>
        <begin position="12"/>
        <end position="34"/>
    </location>
</feature>
<dbReference type="SUPFAM" id="SSF82714">
    <property type="entry name" value="Multidrug efflux transporter AcrB TolC docking domain, DN and DC subdomains"/>
    <property type="match status" value="2"/>
</dbReference>
<name>A0A0K2W093_MESPL</name>
<feature type="transmembrane region" description="Helical" evidence="8">
    <location>
        <begin position="362"/>
        <end position="383"/>
    </location>
</feature>
<evidence type="ECO:0000256" key="5">
    <source>
        <dbReference type="ARBA" id="ARBA00022692"/>
    </source>
</evidence>
<feature type="transmembrane region" description="Helical" evidence="8">
    <location>
        <begin position="979"/>
        <end position="1002"/>
    </location>
</feature>
<dbReference type="Gene3D" id="3.30.2090.10">
    <property type="entry name" value="Multidrug efflux transporter AcrB TolC docking domain, DN and DC subdomains"/>
    <property type="match status" value="2"/>
</dbReference>
<keyword evidence="6 8" id="KW-1133">Transmembrane helix</keyword>
<dbReference type="GO" id="GO:0005886">
    <property type="term" value="C:plasma membrane"/>
    <property type="evidence" value="ECO:0007669"/>
    <property type="project" value="UniProtKB-SubCell"/>
</dbReference>
<protein>
    <submittedName>
        <fullName evidence="9">Uncharacterized transporter HI_0895</fullName>
    </submittedName>
</protein>
<sequence>MSFSDLFIRRPVLSTVLACMILLLGFQGIFGLSIRQYPKVDETAITITTAYPGASADLIQGFISAPIARAVASTENIDYVTSSSRPSSSTVTVQMKLGSNPDVALAEVLSKVQGVRGTLPDASKDPVIVKGTGQQFAMMYISMQNPNMTKEQLTEYIERVIRPRISTVEGVADVQIFGAQEYSMRIWIDPIRLAARGATAVDVLTAINNSNFLSAPGNTQNEYVVSSITVHSTLQTPEAFAQLPIRSTNGEVVRLRDVARVELGAENTDTRVSFNGKPGTFLAIFPTPAANPLTTAAALTRLVPQIQDTLPKGMTIEIVYDATGQISASIEEVFKTIGEAVAIVVVVILLFLGSFRSVMMPIVTIPLSLIGVCFLLFAVGYSINLLSLLAMVLAIGLVVDDAIVVVENIHRHMEEDHMSPMQAAFNGMREIATAIVAMTMTLAAVFAPLAFTGGLTGALFREFAVTLAGSVVLSGLIAITITPMMSARLLKPGQQGRFQRIVDGTFTRVEHVYERAVTASLRNRPVTLIIVVALVALTGFMFTKTSTELAPEEDQGFLLSLVTAPRYATSDYTETYVNQILGLVKDIPETRAQFSAVAFGGATNSAFVGFAFKDWADRKRNSKELQADITARLAKVAGVQAFVFAPPTLPGSGGGLPISMVVRSTGDPSEVFDQAEKIKNKAQASGRFIVVQNSMAYDAPQVTVTIDRERAAALNLPIADIGNTLTLLVGGAEVAQFDRDSNSYDIIPQVPQEFRDNPEKLGEYFVRSVDGKMVPLSAVVKISTNASPAAIEQFNQLNSSTISALPLPGVTTGDGLKVLEDIAKETLPDTFFVDYSGQSRQEKEQGNTILIAFAAAVIVIYLVLAAQFESFRDPLIIMMAVPLSIFGAIVPLNIGLGTLNIYTQVGLITLIGLITKHGILLVEFANQQREIHGMRRRDAIIASAKVRLRPILMTTAAMALGVVPLIVSSGAGAAARYSMGLVIFTGILVGTMFTLFVVPMFYTFIASKDLPHLAEKPDPKLMPALPT</sequence>
<evidence type="ECO:0000256" key="3">
    <source>
        <dbReference type="ARBA" id="ARBA00022475"/>
    </source>
</evidence>
<keyword evidence="2" id="KW-0813">Transport</keyword>